<sequence length="266" mass="27846">MTLNADRLPDTAEGKFFRALLKQWPQGLWVVTPEGRVLGFHYHRAKGTESAAEGAKRWVTDTLGMLSDAAKAAGPAPARVVKAKPGTLADRGRGVGAEGGVRLAVSVIGLRNGRQEGPPVVDSIRLGAKEWTALAPPGGARVGTEWSVPEAIVRHFTPALSPMTDPIFGPKPGDVTVAKVTATVARAGDGVLVVRYAGTWESAHDRDGDPKYPIRTTATGEGVGVFDATTGKAVAMAWVLSGTFRAGPATEKARPTGAVIEWLADP</sequence>
<keyword evidence="2" id="KW-1185">Reference proteome</keyword>
<dbReference type="EMBL" id="JAGKQQ010000001">
    <property type="protein sequence ID" value="MBP3956782.1"/>
    <property type="molecule type" value="Genomic_DNA"/>
</dbReference>
<evidence type="ECO:0000313" key="2">
    <source>
        <dbReference type="Proteomes" id="UP000676565"/>
    </source>
</evidence>
<accession>A0ABS5BSR7</accession>
<proteinExistence type="predicted"/>
<dbReference type="RefSeq" id="WP_210655222.1">
    <property type="nucleotide sequence ID" value="NZ_JAGKQQ010000001.1"/>
</dbReference>
<evidence type="ECO:0000313" key="1">
    <source>
        <dbReference type="EMBL" id="MBP3956782.1"/>
    </source>
</evidence>
<reference evidence="1 2" key="1">
    <citation type="submission" date="2021-04" db="EMBL/GenBank/DDBJ databases">
        <authorList>
            <person name="Ivanova A."/>
        </authorList>
    </citation>
    <scope>NUCLEOTIDE SEQUENCE [LARGE SCALE GENOMIC DNA]</scope>
    <source>
        <strain evidence="1 2">G18</strain>
    </source>
</reference>
<protein>
    <submittedName>
        <fullName evidence="1">Uncharacterized protein</fullName>
    </submittedName>
</protein>
<gene>
    <name evidence="1" type="ORF">J8F10_16030</name>
</gene>
<organism evidence="1 2">
    <name type="scientific">Gemmata palustris</name>
    <dbReference type="NCBI Taxonomy" id="2822762"/>
    <lineage>
        <taxon>Bacteria</taxon>
        <taxon>Pseudomonadati</taxon>
        <taxon>Planctomycetota</taxon>
        <taxon>Planctomycetia</taxon>
        <taxon>Gemmatales</taxon>
        <taxon>Gemmataceae</taxon>
        <taxon>Gemmata</taxon>
    </lineage>
</organism>
<name>A0ABS5BSR7_9BACT</name>
<dbReference type="Proteomes" id="UP000676565">
    <property type="component" value="Unassembled WGS sequence"/>
</dbReference>
<comment type="caution">
    <text evidence="1">The sequence shown here is derived from an EMBL/GenBank/DDBJ whole genome shotgun (WGS) entry which is preliminary data.</text>
</comment>